<organism evidence="2 3">
    <name type="scientific">Hypholoma sublateritium (strain FD-334 SS-4)</name>
    <dbReference type="NCBI Taxonomy" id="945553"/>
    <lineage>
        <taxon>Eukaryota</taxon>
        <taxon>Fungi</taxon>
        <taxon>Dikarya</taxon>
        <taxon>Basidiomycota</taxon>
        <taxon>Agaricomycotina</taxon>
        <taxon>Agaricomycetes</taxon>
        <taxon>Agaricomycetidae</taxon>
        <taxon>Agaricales</taxon>
        <taxon>Agaricineae</taxon>
        <taxon>Strophariaceae</taxon>
        <taxon>Hypholoma</taxon>
    </lineage>
</organism>
<proteinExistence type="predicted"/>
<dbReference type="AlphaFoldDB" id="A0A0D2LKV9"/>
<protein>
    <submittedName>
        <fullName evidence="2">Uncharacterized protein</fullName>
    </submittedName>
</protein>
<evidence type="ECO:0000313" key="3">
    <source>
        <dbReference type="Proteomes" id="UP000054270"/>
    </source>
</evidence>
<feature type="transmembrane region" description="Helical" evidence="1">
    <location>
        <begin position="272"/>
        <end position="290"/>
    </location>
</feature>
<dbReference type="OMA" id="WIMVTIC"/>
<keyword evidence="1" id="KW-0812">Transmembrane</keyword>
<dbReference type="OrthoDB" id="2332199at2759"/>
<evidence type="ECO:0000313" key="2">
    <source>
        <dbReference type="EMBL" id="KJA28447.1"/>
    </source>
</evidence>
<reference evidence="3" key="1">
    <citation type="submission" date="2014-04" db="EMBL/GenBank/DDBJ databases">
        <title>Evolutionary Origins and Diversification of the Mycorrhizal Mutualists.</title>
        <authorList>
            <consortium name="DOE Joint Genome Institute"/>
            <consortium name="Mycorrhizal Genomics Consortium"/>
            <person name="Kohler A."/>
            <person name="Kuo A."/>
            <person name="Nagy L.G."/>
            <person name="Floudas D."/>
            <person name="Copeland A."/>
            <person name="Barry K.W."/>
            <person name="Cichocki N."/>
            <person name="Veneault-Fourrey C."/>
            <person name="LaButti K."/>
            <person name="Lindquist E.A."/>
            <person name="Lipzen A."/>
            <person name="Lundell T."/>
            <person name="Morin E."/>
            <person name="Murat C."/>
            <person name="Riley R."/>
            <person name="Ohm R."/>
            <person name="Sun H."/>
            <person name="Tunlid A."/>
            <person name="Henrissat B."/>
            <person name="Grigoriev I.V."/>
            <person name="Hibbett D.S."/>
            <person name="Martin F."/>
        </authorList>
    </citation>
    <scope>NUCLEOTIDE SEQUENCE [LARGE SCALE GENOMIC DNA]</scope>
    <source>
        <strain evidence="3">FD-334 SS-4</strain>
    </source>
</reference>
<name>A0A0D2LKV9_HYPSF</name>
<sequence length="342" mass="38439">MNGTEWLKSLTLSAFGGSLPTNISRDRLLVTRVLAVAAFTAYVYSQIYVLFLPHQNPSKVYSPNEYFVLANFTASTLLNIYWLRQLFFRWDYSGDTMPLAHGWDENSPDRLKPEIFSFHPSAIKLHGLSSAQVSCLPFHILGSIFLSAWSVAWIKGYFLVSEILVAGNLLAQLYTIFFLLHVEGDEFITPINYLTHLVMKTNAGLAVLFLWKNWAIIDQVIAPTVAEMINSGVVFLLMTIGSGPDPTLGLCLLYDLTALLSGQPMSGPWCHTFHWIMVTICICLLVELRLSEYQDFQWLKGFDSFASCPTDSAGEDIERQSKSQAVEVWNKPAIQTQVSYAL</sequence>
<accession>A0A0D2LKV9</accession>
<feature type="transmembrane region" description="Helical" evidence="1">
    <location>
        <begin position="66"/>
        <end position="83"/>
    </location>
</feature>
<feature type="transmembrane region" description="Helical" evidence="1">
    <location>
        <begin position="33"/>
        <end position="54"/>
    </location>
</feature>
<feature type="transmembrane region" description="Helical" evidence="1">
    <location>
        <begin position="193"/>
        <end position="214"/>
    </location>
</feature>
<dbReference type="EMBL" id="KN817521">
    <property type="protein sequence ID" value="KJA28447.1"/>
    <property type="molecule type" value="Genomic_DNA"/>
</dbReference>
<keyword evidence="1" id="KW-0472">Membrane</keyword>
<keyword evidence="3" id="KW-1185">Reference proteome</keyword>
<gene>
    <name evidence="2" type="ORF">HYPSUDRAFT_33837</name>
</gene>
<feature type="transmembrane region" description="Helical" evidence="1">
    <location>
        <begin position="158"/>
        <end position="181"/>
    </location>
</feature>
<evidence type="ECO:0000256" key="1">
    <source>
        <dbReference type="SAM" id="Phobius"/>
    </source>
</evidence>
<keyword evidence="1" id="KW-1133">Transmembrane helix</keyword>
<dbReference type="Proteomes" id="UP000054270">
    <property type="component" value="Unassembled WGS sequence"/>
</dbReference>